<name>B9XJK1_PEDPL</name>
<dbReference type="AlphaFoldDB" id="B9XJK1"/>
<evidence type="ECO:0000313" key="3">
    <source>
        <dbReference type="Proteomes" id="UP000003688"/>
    </source>
</evidence>
<dbReference type="EMBL" id="ABOX02000021">
    <property type="protein sequence ID" value="EEF60062.1"/>
    <property type="molecule type" value="Genomic_DNA"/>
</dbReference>
<keyword evidence="1" id="KW-0732">Signal</keyword>
<gene>
    <name evidence="2" type="ORF">Cflav_PD3121</name>
</gene>
<comment type="caution">
    <text evidence="2">The sequence shown here is derived from an EMBL/GenBank/DDBJ whole genome shotgun (WGS) entry which is preliminary data.</text>
</comment>
<dbReference type="Proteomes" id="UP000003688">
    <property type="component" value="Unassembled WGS sequence"/>
</dbReference>
<dbReference type="STRING" id="320771.Cflav_PD3121"/>
<evidence type="ECO:0000256" key="1">
    <source>
        <dbReference type="SAM" id="SignalP"/>
    </source>
</evidence>
<accession>B9XJK1</accession>
<proteinExistence type="predicted"/>
<evidence type="ECO:0000313" key="2">
    <source>
        <dbReference type="EMBL" id="EEF60062.1"/>
    </source>
</evidence>
<sequence precursor="true">MLRRWMCLAVGLGALAAYADWPDGWGKVVDDVRERAAAHPYRLERAWRLD</sequence>
<protein>
    <submittedName>
        <fullName evidence="2">Uncharacterized protein</fullName>
    </submittedName>
</protein>
<feature type="signal peptide" evidence="1">
    <location>
        <begin position="1"/>
        <end position="19"/>
    </location>
</feature>
<reference evidence="2 3" key="1">
    <citation type="journal article" date="2011" name="J. Bacteriol.">
        <title>Genome sequence of 'Pedosphaera parvula' Ellin514, an aerobic Verrucomicrobial isolate from pasture soil.</title>
        <authorList>
            <person name="Kant R."/>
            <person name="van Passel M.W."/>
            <person name="Sangwan P."/>
            <person name="Palva A."/>
            <person name="Lucas S."/>
            <person name="Copeland A."/>
            <person name="Lapidus A."/>
            <person name="Glavina Del Rio T."/>
            <person name="Dalin E."/>
            <person name="Tice H."/>
            <person name="Bruce D."/>
            <person name="Goodwin L."/>
            <person name="Pitluck S."/>
            <person name="Chertkov O."/>
            <person name="Larimer F.W."/>
            <person name="Land M.L."/>
            <person name="Hauser L."/>
            <person name="Brettin T.S."/>
            <person name="Detter J.C."/>
            <person name="Han S."/>
            <person name="de Vos W.M."/>
            <person name="Janssen P.H."/>
            <person name="Smidt H."/>
        </authorList>
    </citation>
    <scope>NUCLEOTIDE SEQUENCE [LARGE SCALE GENOMIC DNA]</scope>
    <source>
        <strain evidence="2 3">Ellin514</strain>
    </source>
</reference>
<feature type="chain" id="PRO_5002893053" evidence="1">
    <location>
        <begin position="20"/>
        <end position="50"/>
    </location>
</feature>
<dbReference type="RefSeq" id="WP_007415994.1">
    <property type="nucleotide sequence ID" value="NZ_ABOX02000021.1"/>
</dbReference>
<keyword evidence="3" id="KW-1185">Reference proteome</keyword>
<organism evidence="2 3">
    <name type="scientific">Pedosphaera parvula (strain Ellin514)</name>
    <dbReference type="NCBI Taxonomy" id="320771"/>
    <lineage>
        <taxon>Bacteria</taxon>
        <taxon>Pseudomonadati</taxon>
        <taxon>Verrucomicrobiota</taxon>
        <taxon>Pedosphaerae</taxon>
        <taxon>Pedosphaerales</taxon>
        <taxon>Pedosphaeraceae</taxon>
        <taxon>Pedosphaera</taxon>
    </lineage>
</organism>